<proteinExistence type="predicted"/>
<accession>A0A8J8P6G8</accession>
<evidence type="ECO:0000313" key="1">
    <source>
        <dbReference type="EMBL" id="TNV86970.1"/>
    </source>
</evidence>
<organism evidence="1 2">
    <name type="scientific">Halteria grandinella</name>
    <dbReference type="NCBI Taxonomy" id="5974"/>
    <lineage>
        <taxon>Eukaryota</taxon>
        <taxon>Sar</taxon>
        <taxon>Alveolata</taxon>
        <taxon>Ciliophora</taxon>
        <taxon>Intramacronucleata</taxon>
        <taxon>Spirotrichea</taxon>
        <taxon>Stichotrichia</taxon>
        <taxon>Sporadotrichida</taxon>
        <taxon>Halteriidae</taxon>
        <taxon>Halteria</taxon>
    </lineage>
</organism>
<keyword evidence="2" id="KW-1185">Reference proteome</keyword>
<protein>
    <submittedName>
        <fullName evidence="1">Uncharacterized protein</fullName>
    </submittedName>
</protein>
<dbReference type="EMBL" id="RRYP01000707">
    <property type="protein sequence ID" value="TNV86970.1"/>
    <property type="molecule type" value="Genomic_DNA"/>
</dbReference>
<gene>
    <name evidence="1" type="ORF">FGO68_gene15406</name>
</gene>
<sequence>MEAKLNPKNEKYEYLLSKVLIPFRVVATTRNTIQLLLNLTEIQDVLGYRISNTQVLSQNTNIIQFYDEVQIKVNQTLMSGTSEVQPTSSKAIFYVQKATITLGQIPPQIDEGKIFQQLQTLIRICNFGHSYYLISLNIFIHLSPSKFGDSNLLVSTIMNQSFIDLLQSLSFGKFLRASHKQLFFHQYRQPYLAWQMIQTEHFQIQHNLTYFQQLKSRISSFNLMISRIQPLMTIFKSLATSKRMHLEIWVPRFYI</sequence>
<dbReference type="AlphaFoldDB" id="A0A8J8P6G8"/>
<dbReference type="Proteomes" id="UP000785679">
    <property type="component" value="Unassembled WGS sequence"/>
</dbReference>
<reference evidence="1" key="1">
    <citation type="submission" date="2019-06" db="EMBL/GenBank/DDBJ databases">
        <authorList>
            <person name="Zheng W."/>
        </authorList>
    </citation>
    <scope>NUCLEOTIDE SEQUENCE</scope>
    <source>
        <strain evidence="1">QDHG01</strain>
    </source>
</reference>
<comment type="caution">
    <text evidence="1">The sequence shown here is derived from an EMBL/GenBank/DDBJ whole genome shotgun (WGS) entry which is preliminary data.</text>
</comment>
<name>A0A8J8P6G8_HALGN</name>
<evidence type="ECO:0000313" key="2">
    <source>
        <dbReference type="Proteomes" id="UP000785679"/>
    </source>
</evidence>